<evidence type="ECO:0000313" key="1">
    <source>
        <dbReference type="EMBL" id="KAJ4728699.1"/>
    </source>
</evidence>
<sequence length="291" mass="32154">MRKGKFRNVKELYGSNGETLEPKITQVLDGIHQIQWPVGEIDETGCIPLLNKGTERGHGQRDYPNFDLKEEFRTCCICDTSCCMHSRRVKSPMGTKAGEFSDACQGKDVNGHSLDDADLLLPSLGCTRIRRHHTRSETSSLVNACSSPDSFLENVESKACLRASATSEDTHQKVAQNNSFAGASKFDNDQICSNQHKHQKESECLGDNISSMSELCHRNVVACNHDGNMEMKNESCSAASVNSFPVIETPVNVEPASCYMLNSVSGKVDNNDRRKREEFTNESPQAIAGLF</sequence>
<evidence type="ECO:0000313" key="2">
    <source>
        <dbReference type="Proteomes" id="UP001164539"/>
    </source>
</evidence>
<accession>A0ACC1Z090</accession>
<comment type="caution">
    <text evidence="1">The sequence shown here is derived from an EMBL/GenBank/DDBJ whole genome shotgun (WGS) entry which is preliminary data.</text>
</comment>
<proteinExistence type="predicted"/>
<gene>
    <name evidence="1" type="ORF">OWV82_001589</name>
</gene>
<organism evidence="1 2">
    <name type="scientific">Melia azedarach</name>
    <name type="common">Chinaberry tree</name>
    <dbReference type="NCBI Taxonomy" id="155640"/>
    <lineage>
        <taxon>Eukaryota</taxon>
        <taxon>Viridiplantae</taxon>
        <taxon>Streptophyta</taxon>
        <taxon>Embryophyta</taxon>
        <taxon>Tracheophyta</taxon>
        <taxon>Spermatophyta</taxon>
        <taxon>Magnoliopsida</taxon>
        <taxon>eudicotyledons</taxon>
        <taxon>Gunneridae</taxon>
        <taxon>Pentapetalae</taxon>
        <taxon>rosids</taxon>
        <taxon>malvids</taxon>
        <taxon>Sapindales</taxon>
        <taxon>Meliaceae</taxon>
        <taxon>Melia</taxon>
    </lineage>
</organism>
<keyword evidence="2" id="KW-1185">Reference proteome</keyword>
<reference evidence="1 2" key="1">
    <citation type="journal article" date="2023" name="Science">
        <title>Complex scaffold remodeling in plant triterpene biosynthesis.</title>
        <authorList>
            <person name="De La Pena R."/>
            <person name="Hodgson H."/>
            <person name="Liu J.C."/>
            <person name="Stephenson M.J."/>
            <person name="Martin A.C."/>
            <person name="Owen C."/>
            <person name="Harkess A."/>
            <person name="Leebens-Mack J."/>
            <person name="Jimenez L.E."/>
            <person name="Osbourn A."/>
            <person name="Sattely E.S."/>
        </authorList>
    </citation>
    <scope>NUCLEOTIDE SEQUENCE [LARGE SCALE GENOMIC DNA]</scope>
    <source>
        <strain evidence="2">cv. JPN11</strain>
        <tissue evidence="1">Leaf</tissue>
    </source>
</reference>
<dbReference type="Proteomes" id="UP001164539">
    <property type="component" value="Chromosome 1"/>
</dbReference>
<protein>
    <submittedName>
        <fullName evidence="1">Zinc finger, PHD-type</fullName>
    </submittedName>
</protein>
<dbReference type="EMBL" id="CM051394">
    <property type="protein sequence ID" value="KAJ4728699.1"/>
    <property type="molecule type" value="Genomic_DNA"/>
</dbReference>
<name>A0ACC1Z090_MELAZ</name>